<dbReference type="AlphaFoldDB" id="A0A5B2VF58"/>
<proteinExistence type="predicted"/>
<sequence length="266" mass="26964">MSALTLRLREEPPERLDLSGLCAALRRDGPLSIEKLPVGTSRMGLVLADCFAVSGGDASDLRIEGGSPRLDGVGAGFSEGTVTVEGPVGQRLGAGMSGGTLRVRGSAGPFSGVGATGGLIEIHGDAGERAGGAPYGAPVGLNGATLVVRGRAGTRLGDRMRRGLIVTDTAEDHAGTRMIGGTIVAGTVGAAPGYAMRRGTLLVGGHGPLISGFVPTGTHRLVFARLLHGILRRLAPDLAGLAEGDLERRAGDLATLGKGELLTPRR</sequence>
<dbReference type="PANTHER" id="PTHR39673:SF5">
    <property type="entry name" value="TUNGSTEN-CONTAINING FORMYLMETHANOFURAN DEHYDROGENASE 2 SUBUNIT C"/>
    <property type="match status" value="1"/>
</dbReference>
<dbReference type="OrthoDB" id="7302713at2"/>
<dbReference type="Proteomes" id="UP000323142">
    <property type="component" value="Unassembled WGS sequence"/>
</dbReference>
<dbReference type="SUPFAM" id="SSF69336">
    <property type="entry name" value="Alpha subunit of glutamate synthase, C-terminal domain"/>
    <property type="match status" value="1"/>
</dbReference>
<dbReference type="GO" id="GO:0018493">
    <property type="term" value="F:formylmethanofuran dehydrogenase activity"/>
    <property type="evidence" value="ECO:0007669"/>
    <property type="project" value="InterPro"/>
</dbReference>
<dbReference type="InterPro" id="IPR036485">
    <property type="entry name" value="Glu_synth_asu_C_sf"/>
</dbReference>
<name>A0A5B2VF58_9HYPH</name>
<dbReference type="InterPro" id="IPR017550">
    <property type="entry name" value="Formylmethanofuran_DH_suC"/>
</dbReference>
<keyword evidence="2" id="KW-1185">Reference proteome</keyword>
<evidence type="ECO:0000313" key="2">
    <source>
        <dbReference type="Proteomes" id="UP000323142"/>
    </source>
</evidence>
<dbReference type="RefSeq" id="WP_149817351.1">
    <property type="nucleotide sequence ID" value="NZ_VUOA01000019.1"/>
</dbReference>
<reference evidence="1 2" key="2">
    <citation type="submission" date="2019-09" db="EMBL/GenBank/DDBJ databases">
        <authorList>
            <person name="Jin C."/>
        </authorList>
    </citation>
    <scope>NUCLEOTIDE SEQUENCE [LARGE SCALE GENOMIC DNA]</scope>
    <source>
        <strain evidence="1 2">BN140002</strain>
    </source>
</reference>
<dbReference type="NCBIfam" id="TIGR03122">
    <property type="entry name" value="one_C_dehyd_C"/>
    <property type="match status" value="1"/>
</dbReference>
<reference evidence="1 2" key="1">
    <citation type="submission" date="2019-09" db="EMBL/GenBank/DDBJ databases">
        <title>Salinarimonas rosea gen. nov., sp. nov., a new member of the a-2 subgroup of the Proteobacteria.</title>
        <authorList>
            <person name="Liu J."/>
        </authorList>
    </citation>
    <scope>NUCLEOTIDE SEQUENCE [LARGE SCALE GENOMIC DNA]</scope>
    <source>
        <strain evidence="1 2">BN140002</strain>
    </source>
</reference>
<protein>
    <submittedName>
        <fullName evidence="1">Formylmethanofuran dehydrogenase subunit C</fullName>
    </submittedName>
</protein>
<dbReference type="Gene3D" id="2.160.20.60">
    <property type="entry name" value="Glutamate synthase, alpha subunit, C-terminal domain"/>
    <property type="match status" value="1"/>
</dbReference>
<accession>A0A5B2VF58</accession>
<dbReference type="PANTHER" id="PTHR39673">
    <property type="entry name" value="TUNGSTEN FORMYLMETHANOFURAN DEHYDROGENASE, SUBUNIT C (FWDC)"/>
    <property type="match status" value="1"/>
</dbReference>
<dbReference type="EMBL" id="VUOA01000019">
    <property type="protein sequence ID" value="KAA2237495.1"/>
    <property type="molecule type" value="Genomic_DNA"/>
</dbReference>
<evidence type="ECO:0000313" key="1">
    <source>
        <dbReference type="EMBL" id="KAA2237495.1"/>
    </source>
</evidence>
<comment type="caution">
    <text evidence="1">The sequence shown here is derived from an EMBL/GenBank/DDBJ whole genome shotgun (WGS) entry which is preliminary data.</text>
</comment>
<gene>
    <name evidence="1" type="ORF">F0L46_10930</name>
</gene>
<dbReference type="GO" id="GO:0015948">
    <property type="term" value="P:methanogenesis"/>
    <property type="evidence" value="ECO:0007669"/>
    <property type="project" value="InterPro"/>
</dbReference>
<dbReference type="GO" id="GO:0046914">
    <property type="term" value="F:transition metal ion binding"/>
    <property type="evidence" value="ECO:0007669"/>
    <property type="project" value="InterPro"/>
</dbReference>
<organism evidence="1 2">
    <name type="scientific">Salinarimonas soli</name>
    <dbReference type="NCBI Taxonomy" id="1638099"/>
    <lineage>
        <taxon>Bacteria</taxon>
        <taxon>Pseudomonadati</taxon>
        <taxon>Pseudomonadota</taxon>
        <taxon>Alphaproteobacteria</taxon>
        <taxon>Hyphomicrobiales</taxon>
        <taxon>Salinarimonadaceae</taxon>
        <taxon>Salinarimonas</taxon>
    </lineage>
</organism>